<dbReference type="InterPro" id="IPR043128">
    <property type="entry name" value="Rev_trsase/Diguanyl_cyclase"/>
</dbReference>
<feature type="transmembrane region" description="Helical" evidence="3">
    <location>
        <begin position="376"/>
        <end position="399"/>
    </location>
</feature>
<dbReference type="SUPFAM" id="SSF55073">
    <property type="entry name" value="Nucleotide cyclase"/>
    <property type="match status" value="1"/>
</dbReference>
<dbReference type="EC" id="2.7.7.65" evidence="1"/>
<evidence type="ECO:0000259" key="4">
    <source>
        <dbReference type="PROSITE" id="PS50887"/>
    </source>
</evidence>
<keyword evidence="6" id="KW-1185">Reference proteome</keyword>
<keyword evidence="3" id="KW-0812">Transmembrane</keyword>
<evidence type="ECO:0000313" key="5">
    <source>
        <dbReference type="EMBL" id="MCE2593231.1"/>
    </source>
</evidence>
<name>A0ABS8W6R8_9GAMM</name>
<dbReference type="EMBL" id="JAIMJA010000001">
    <property type="protein sequence ID" value="MCE2593231.1"/>
    <property type="molecule type" value="Genomic_DNA"/>
</dbReference>
<feature type="transmembrane region" description="Helical" evidence="3">
    <location>
        <begin position="316"/>
        <end position="335"/>
    </location>
</feature>
<sequence>MAFLPCSILTAARITLYSLVLLFVICIPVTGFASPSATLVGNETVVIDDVELWRAIDLKNHAVPVSLTDLSQLFAHANALNASLTNQSGAYLARLTLTNSEDRASSRFFRINANFVDIGLGFWQSNQTTSLHQVDFSQHHDTNNPKLMHAQAFELTLNPNESGELWLYIKADHYAKPLTLKIISSQHFFQQMFMTNALTIFSIATMLALAIIALALYIKTRLTVTLACSGYIGLHGLGWAAASGLIDDLFNIQVINTTYLGMILFPFAIAAACQFTKLLFNMNYHRKSWAKLFNYVALACIFFGVVTPFVPFSISFAIAHIIAVLWVPLAILTGFKMMIFNDFRAKYYLIGNILYGASLIYYMLSHSPLLPAASQAELVVLVALAADCICILLSLATWLQHKKQDYSRAYSQARIDPLTHAGNRHALNEALAKLPKHYLVCFIDYDGVKTINDKQGHGKGDELLQFGTQLMNEAFRGEGDIFRTGGDEFICLFSLKSANQFTPTIQNIKQMITDCQVRLHEKWPTSGISYGIASSLESANQSQCLALADQRMYQQKRSKKTI</sequence>
<accession>A0ABS8W6R8</accession>
<dbReference type="Pfam" id="PF07695">
    <property type="entry name" value="7TMR-DISM_7TM"/>
    <property type="match status" value="1"/>
</dbReference>
<evidence type="ECO:0000256" key="3">
    <source>
        <dbReference type="SAM" id="Phobius"/>
    </source>
</evidence>
<feature type="transmembrane region" description="Helical" evidence="3">
    <location>
        <begin position="193"/>
        <end position="217"/>
    </location>
</feature>
<dbReference type="PANTHER" id="PTHR45138">
    <property type="entry name" value="REGULATORY COMPONENTS OF SENSORY TRANSDUCTION SYSTEM"/>
    <property type="match status" value="1"/>
</dbReference>
<dbReference type="RefSeq" id="WP_233050855.1">
    <property type="nucleotide sequence ID" value="NZ_JAIMJA010000001.1"/>
</dbReference>
<gene>
    <name evidence="5" type="ORF">K6Y31_00150</name>
</gene>
<comment type="catalytic activity">
    <reaction evidence="2">
        <text>2 GTP = 3',3'-c-di-GMP + 2 diphosphate</text>
        <dbReference type="Rhea" id="RHEA:24898"/>
        <dbReference type="ChEBI" id="CHEBI:33019"/>
        <dbReference type="ChEBI" id="CHEBI:37565"/>
        <dbReference type="ChEBI" id="CHEBI:58805"/>
        <dbReference type="EC" id="2.7.7.65"/>
    </reaction>
</comment>
<reference evidence="5 6" key="1">
    <citation type="journal article" date="2022" name="Environ. Microbiol. Rep.">
        <title>Eco-phylogenetic analyses reveal divergent evolution of vitamin B12 metabolism in the marine bacterial family 'Psychromonadaceae'.</title>
        <authorList>
            <person name="Jin X."/>
            <person name="Yang Y."/>
            <person name="Cao H."/>
            <person name="Gao B."/>
            <person name="Zhao Z."/>
        </authorList>
    </citation>
    <scope>NUCLEOTIDE SEQUENCE [LARGE SCALE GENOMIC DNA]</scope>
    <source>
        <strain evidence="5 6">MKS20</strain>
    </source>
</reference>
<evidence type="ECO:0000256" key="1">
    <source>
        <dbReference type="ARBA" id="ARBA00012528"/>
    </source>
</evidence>
<organism evidence="5 6">
    <name type="scientific">Motilimonas cestriensis</name>
    <dbReference type="NCBI Taxonomy" id="2742685"/>
    <lineage>
        <taxon>Bacteria</taxon>
        <taxon>Pseudomonadati</taxon>
        <taxon>Pseudomonadota</taxon>
        <taxon>Gammaproteobacteria</taxon>
        <taxon>Alteromonadales</taxon>
        <taxon>Alteromonadales genera incertae sedis</taxon>
        <taxon>Motilimonas</taxon>
    </lineage>
</organism>
<comment type="caution">
    <text evidence="5">The sequence shown here is derived from an EMBL/GenBank/DDBJ whole genome shotgun (WGS) entry which is preliminary data.</text>
</comment>
<dbReference type="Proteomes" id="UP001201273">
    <property type="component" value="Unassembled WGS sequence"/>
</dbReference>
<dbReference type="InterPro" id="IPR050469">
    <property type="entry name" value="Diguanylate_Cyclase"/>
</dbReference>
<dbReference type="Gene3D" id="3.30.70.270">
    <property type="match status" value="1"/>
</dbReference>
<dbReference type="PANTHER" id="PTHR45138:SF9">
    <property type="entry name" value="DIGUANYLATE CYCLASE DGCM-RELATED"/>
    <property type="match status" value="1"/>
</dbReference>
<dbReference type="Pfam" id="PF00990">
    <property type="entry name" value="GGDEF"/>
    <property type="match status" value="1"/>
</dbReference>
<dbReference type="InterPro" id="IPR011623">
    <property type="entry name" value="7TMR_DISM_rcpt_extracell_dom1"/>
</dbReference>
<protein>
    <recommendedName>
        <fullName evidence="1">diguanylate cyclase</fullName>
        <ecNumber evidence="1">2.7.7.65</ecNumber>
    </recommendedName>
</protein>
<feature type="domain" description="GGDEF" evidence="4">
    <location>
        <begin position="436"/>
        <end position="562"/>
    </location>
</feature>
<evidence type="ECO:0000256" key="2">
    <source>
        <dbReference type="ARBA" id="ARBA00034247"/>
    </source>
</evidence>
<dbReference type="SMART" id="SM00267">
    <property type="entry name" value="GGDEF"/>
    <property type="match status" value="1"/>
</dbReference>
<proteinExistence type="predicted"/>
<feature type="transmembrane region" description="Helical" evidence="3">
    <location>
        <begin position="292"/>
        <end position="310"/>
    </location>
</feature>
<dbReference type="NCBIfam" id="TIGR00254">
    <property type="entry name" value="GGDEF"/>
    <property type="match status" value="1"/>
</dbReference>
<dbReference type="PROSITE" id="PS50887">
    <property type="entry name" value="GGDEF"/>
    <property type="match status" value="1"/>
</dbReference>
<keyword evidence="3" id="KW-1133">Transmembrane helix</keyword>
<dbReference type="InterPro" id="IPR000160">
    <property type="entry name" value="GGDEF_dom"/>
</dbReference>
<dbReference type="InterPro" id="IPR029787">
    <property type="entry name" value="Nucleotide_cyclase"/>
</dbReference>
<feature type="transmembrane region" description="Helical" evidence="3">
    <location>
        <begin position="258"/>
        <end position="280"/>
    </location>
</feature>
<keyword evidence="3" id="KW-0472">Membrane</keyword>
<evidence type="ECO:0000313" key="6">
    <source>
        <dbReference type="Proteomes" id="UP001201273"/>
    </source>
</evidence>
<feature type="transmembrane region" description="Helical" evidence="3">
    <location>
        <begin position="347"/>
        <end position="364"/>
    </location>
</feature>
<feature type="transmembrane region" description="Helical" evidence="3">
    <location>
        <begin position="224"/>
        <end position="246"/>
    </location>
</feature>
<dbReference type="CDD" id="cd01949">
    <property type="entry name" value="GGDEF"/>
    <property type="match status" value="1"/>
</dbReference>